<organism evidence="3 4">
    <name type="scientific">Mesoplasma melaleucae</name>
    <dbReference type="NCBI Taxonomy" id="81459"/>
    <lineage>
        <taxon>Bacteria</taxon>
        <taxon>Bacillati</taxon>
        <taxon>Mycoplasmatota</taxon>
        <taxon>Mollicutes</taxon>
        <taxon>Entomoplasmatales</taxon>
        <taxon>Entomoplasmataceae</taxon>
        <taxon>Mesoplasma</taxon>
    </lineage>
</organism>
<dbReference type="NCBIfam" id="NF045889">
    <property type="entry name" value="ICE_Mbov_0396_TM"/>
    <property type="match status" value="1"/>
</dbReference>
<evidence type="ECO:0000256" key="2">
    <source>
        <dbReference type="SAM" id="Phobius"/>
    </source>
</evidence>
<dbReference type="EMBL" id="CP024964">
    <property type="protein sequence ID" value="ATZ17814.1"/>
    <property type="molecule type" value="Genomic_DNA"/>
</dbReference>
<keyword evidence="4" id="KW-1185">Reference proteome</keyword>
<name>A0A2K8NVP0_9MOLU</name>
<dbReference type="KEGG" id="eml:EMELA_v1c02410"/>
<feature type="transmembrane region" description="Helical" evidence="2">
    <location>
        <begin position="200"/>
        <end position="222"/>
    </location>
</feature>
<feature type="compositionally biased region" description="Basic and acidic residues" evidence="1">
    <location>
        <begin position="566"/>
        <end position="583"/>
    </location>
</feature>
<keyword evidence="2" id="KW-1133">Transmembrane helix</keyword>
<feature type="transmembrane region" description="Helical" evidence="2">
    <location>
        <begin position="12"/>
        <end position="36"/>
    </location>
</feature>
<feature type="transmembrane region" description="Helical" evidence="2">
    <location>
        <begin position="290"/>
        <end position="315"/>
    </location>
</feature>
<dbReference type="RefSeq" id="WP_028124582.1">
    <property type="nucleotide sequence ID" value="NZ_CP024964.1"/>
</dbReference>
<gene>
    <name evidence="3" type="ORF">EMELA_v1c02410</name>
</gene>
<reference evidence="3 4" key="1">
    <citation type="submission" date="2017-11" db="EMBL/GenBank/DDBJ databases">
        <title>Genome sequence of Entomoplasma melaleucae M1 (ATCC 49191).</title>
        <authorList>
            <person name="Lo W.-S."/>
            <person name="Gasparich G.E."/>
            <person name="Kuo C.-H."/>
        </authorList>
    </citation>
    <scope>NUCLEOTIDE SEQUENCE [LARGE SCALE GENOMIC DNA]</scope>
    <source>
        <strain evidence="3 4">M1</strain>
    </source>
</reference>
<feature type="transmembrane region" description="Helical" evidence="2">
    <location>
        <begin position="257"/>
        <end position="278"/>
    </location>
</feature>
<feature type="transmembrane region" description="Helical" evidence="2">
    <location>
        <begin position="81"/>
        <end position="101"/>
    </location>
</feature>
<feature type="transmembrane region" description="Helical" evidence="2">
    <location>
        <begin position="122"/>
        <end position="153"/>
    </location>
</feature>
<keyword evidence="2" id="KW-0472">Membrane</keyword>
<dbReference type="AlphaFoldDB" id="A0A2K8NVP0"/>
<feature type="compositionally biased region" description="Basic and acidic residues" evidence="1">
    <location>
        <begin position="543"/>
        <end position="559"/>
    </location>
</feature>
<proteinExistence type="predicted"/>
<accession>A0A2K8NVP0</accession>
<evidence type="ECO:0000256" key="1">
    <source>
        <dbReference type="SAM" id="MobiDB-lite"/>
    </source>
</evidence>
<evidence type="ECO:0008006" key="5">
    <source>
        <dbReference type="Google" id="ProtNLM"/>
    </source>
</evidence>
<sequence>MLDWLFDLINSALQSGLFGFIYSAIWLILIGPALMIIEAFEQLFVYLAGNLVLQLLFGFGVDANGKEINFFSLQNIPPAFIGFWILSITLTVIFFMINYCTISVSDDLEVKARLIKAIKASLTGVVVSLLMPVGIFIAAGFTMIMIQALFVILSGGNEVTSIARILYHIGDMDWDGVVTVGSGSALWAPPSKMLSGDYNIFIEIAAVCGLFYGMSISIISMAVKSFEIFWLFIKGPLAAATMVNDDGARLKLWKEQIINKFVSMAIGVSIFLVFGILLNTLIKIRPSDVISGAGAMVDIAFLLVIIWAGASFLIIGPSLASQFAGGERSIDKDVMSAAKGVVTASGVGMMAATNIGLKAAGMYNTANRIKRKSNLSRNVPGMGGKGLSDVSTGEGSISTNALGHWKNRFKIGAKIAAGVGIGAGTLYAASKFKNKSYKSVAARGKIRKGWENLKTGAIQKASNVLSGVRQIDADGNIINAKPLFETKRQAAMNLNATLERKYDKNPKTQNIDMRLKENRQLKQQKQVAEQRLNDQPKLKKIIETDKYRQRRMELHERNVQRSKNKKEKEKVAKQESKQAKKGY</sequence>
<protein>
    <recommendedName>
        <fullName evidence="5">Transmembrane protein</fullName>
    </recommendedName>
</protein>
<keyword evidence="2" id="KW-0812">Transmembrane</keyword>
<dbReference type="NCBIfam" id="NF045848">
    <property type="entry name" value="MMCAP2_0566_fam"/>
    <property type="match status" value="1"/>
</dbReference>
<dbReference type="OrthoDB" id="390179at2"/>
<evidence type="ECO:0000313" key="4">
    <source>
        <dbReference type="Proteomes" id="UP000231896"/>
    </source>
</evidence>
<feature type="transmembrane region" description="Helical" evidence="2">
    <location>
        <begin position="336"/>
        <end position="357"/>
    </location>
</feature>
<evidence type="ECO:0000313" key="3">
    <source>
        <dbReference type="EMBL" id="ATZ17814.1"/>
    </source>
</evidence>
<feature type="transmembrane region" description="Helical" evidence="2">
    <location>
        <begin position="228"/>
        <end position="245"/>
    </location>
</feature>
<feature type="transmembrane region" description="Helical" evidence="2">
    <location>
        <begin position="43"/>
        <end position="61"/>
    </location>
</feature>
<feature type="region of interest" description="Disordered" evidence="1">
    <location>
        <begin position="543"/>
        <end position="583"/>
    </location>
</feature>
<dbReference type="Proteomes" id="UP000231896">
    <property type="component" value="Chromosome"/>
</dbReference>